<organism evidence="1">
    <name type="scientific">bioreactor metagenome</name>
    <dbReference type="NCBI Taxonomy" id="1076179"/>
    <lineage>
        <taxon>unclassified sequences</taxon>
        <taxon>metagenomes</taxon>
        <taxon>ecological metagenomes</taxon>
    </lineage>
</organism>
<proteinExistence type="predicted"/>
<gene>
    <name evidence="1" type="ORF">SDC9_101845</name>
</gene>
<name>A0A645APP2_9ZZZZ</name>
<dbReference type="EMBL" id="VSSQ01015091">
    <property type="protein sequence ID" value="MPM55060.1"/>
    <property type="molecule type" value="Genomic_DNA"/>
</dbReference>
<dbReference type="AlphaFoldDB" id="A0A645APP2"/>
<comment type="caution">
    <text evidence="1">The sequence shown here is derived from an EMBL/GenBank/DDBJ whole genome shotgun (WGS) entry which is preliminary data.</text>
</comment>
<reference evidence="1" key="1">
    <citation type="submission" date="2019-08" db="EMBL/GenBank/DDBJ databases">
        <authorList>
            <person name="Kucharzyk K."/>
            <person name="Murdoch R.W."/>
            <person name="Higgins S."/>
            <person name="Loffler F."/>
        </authorList>
    </citation>
    <scope>NUCLEOTIDE SEQUENCE</scope>
</reference>
<evidence type="ECO:0000313" key="1">
    <source>
        <dbReference type="EMBL" id="MPM55060.1"/>
    </source>
</evidence>
<accession>A0A645APP2</accession>
<protein>
    <submittedName>
        <fullName evidence="1">Uncharacterized protein</fullName>
    </submittedName>
</protein>
<sequence>MRAELNSIHQEDYLVRILGTGDQLRRLETGHGFAGAGGMPDVAAKLIGIFPFCFCNLIRNRVGGIVLIAAHHLKNAVRIVGDGIKSDKLVGHGNGKQFFRNILPVIQRFVVEVSPMKVKILIELAVRTGIGEIECFRRLHGDKDLNQRKETGENSFMGVFFDLIASLSD</sequence>